<protein>
    <submittedName>
        <fullName evidence="4">FIP-RBD domain-containing protein</fullName>
    </submittedName>
</protein>
<dbReference type="EMBL" id="UZAD01005531">
    <property type="protein sequence ID" value="VDN87473.1"/>
    <property type="molecule type" value="Genomic_DNA"/>
</dbReference>
<evidence type="ECO:0000313" key="2">
    <source>
        <dbReference type="EMBL" id="VDN87473.1"/>
    </source>
</evidence>
<sequence length="102" mass="11884">MRKEMDEMQQEVKKSKQVSEELDIRERLKKSDDSLSRLETVCSTPTPPPRKRIGSEITDEILQVSLAEENKKLKKDIDMLVSLCLNLLNHFPLNLEFSKKLK</sequence>
<proteinExistence type="predicted"/>
<feature type="compositionally biased region" description="Basic and acidic residues" evidence="1">
    <location>
        <begin position="1"/>
        <end position="36"/>
    </location>
</feature>
<evidence type="ECO:0000313" key="3">
    <source>
        <dbReference type="Proteomes" id="UP000278627"/>
    </source>
</evidence>
<organism evidence="4">
    <name type="scientific">Brugia pahangi</name>
    <name type="common">Filarial nematode worm</name>
    <dbReference type="NCBI Taxonomy" id="6280"/>
    <lineage>
        <taxon>Eukaryota</taxon>
        <taxon>Metazoa</taxon>
        <taxon>Ecdysozoa</taxon>
        <taxon>Nematoda</taxon>
        <taxon>Chromadorea</taxon>
        <taxon>Rhabditida</taxon>
        <taxon>Spirurina</taxon>
        <taxon>Spiruromorpha</taxon>
        <taxon>Filarioidea</taxon>
        <taxon>Onchocercidae</taxon>
        <taxon>Brugia</taxon>
    </lineage>
</organism>
<reference evidence="4" key="1">
    <citation type="submission" date="2017-02" db="UniProtKB">
        <authorList>
            <consortium name="WormBaseParasite"/>
        </authorList>
    </citation>
    <scope>IDENTIFICATION</scope>
</reference>
<name>A0A0N4TDN8_BRUPA</name>
<keyword evidence="3" id="KW-1185">Reference proteome</keyword>
<dbReference type="STRING" id="6280.A0A0N4TDN8"/>
<dbReference type="AlphaFoldDB" id="A0A0N4TDN8"/>
<evidence type="ECO:0000313" key="4">
    <source>
        <dbReference type="WBParaSite" id="BPAG_0000632601-mRNA-1"/>
    </source>
</evidence>
<dbReference type="Proteomes" id="UP000278627">
    <property type="component" value="Unassembled WGS sequence"/>
</dbReference>
<accession>A0A0N4TDN8</accession>
<feature type="region of interest" description="Disordered" evidence="1">
    <location>
        <begin position="1"/>
        <end position="53"/>
    </location>
</feature>
<reference evidence="2 3" key="2">
    <citation type="submission" date="2018-11" db="EMBL/GenBank/DDBJ databases">
        <authorList>
            <consortium name="Pathogen Informatics"/>
        </authorList>
    </citation>
    <scope>NUCLEOTIDE SEQUENCE [LARGE SCALE GENOMIC DNA]</scope>
</reference>
<gene>
    <name evidence="2" type="ORF">BPAG_LOCUS6287</name>
</gene>
<evidence type="ECO:0000256" key="1">
    <source>
        <dbReference type="SAM" id="MobiDB-lite"/>
    </source>
</evidence>
<dbReference type="WBParaSite" id="BPAG_0000632601-mRNA-1">
    <property type="protein sequence ID" value="BPAG_0000632601-mRNA-1"/>
    <property type="gene ID" value="BPAG_0000632601"/>
</dbReference>